<accession>A0A6A6BEW0</accession>
<evidence type="ECO:0000256" key="4">
    <source>
        <dbReference type="ARBA" id="ARBA00022927"/>
    </source>
</evidence>
<dbReference type="GO" id="GO:0005743">
    <property type="term" value="C:mitochondrial inner membrane"/>
    <property type="evidence" value="ECO:0007669"/>
    <property type="project" value="UniProtKB-SubCell"/>
</dbReference>
<comment type="domain">
    <text evidence="8">The twin CX3C motif contains 4 conserved Cys residues that form 2 disulfide bonds in the mitochondrial intermembrane space.</text>
</comment>
<dbReference type="RefSeq" id="XP_033398421.1">
    <property type="nucleotide sequence ID" value="XM_033538083.1"/>
</dbReference>
<keyword evidence="5 8" id="KW-0811">Translocation</keyword>
<gene>
    <name evidence="10" type="ORF">K452DRAFT_248174</name>
</gene>
<dbReference type="OrthoDB" id="344165at2759"/>
<reference evidence="10" key="1">
    <citation type="journal article" date="2020" name="Stud. Mycol.">
        <title>101 Dothideomycetes genomes: a test case for predicting lifestyles and emergence of pathogens.</title>
        <authorList>
            <person name="Haridas S."/>
            <person name="Albert R."/>
            <person name="Binder M."/>
            <person name="Bloem J."/>
            <person name="Labutti K."/>
            <person name="Salamov A."/>
            <person name="Andreopoulos B."/>
            <person name="Baker S."/>
            <person name="Barry K."/>
            <person name="Bills G."/>
            <person name="Bluhm B."/>
            <person name="Cannon C."/>
            <person name="Castanera R."/>
            <person name="Culley D."/>
            <person name="Daum C."/>
            <person name="Ezra D."/>
            <person name="Gonzalez J."/>
            <person name="Henrissat B."/>
            <person name="Kuo A."/>
            <person name="Liang C."/>
            <person name="Lipzen A."/>
            <person name="Lutzoni F."/>
            <person name="Magnuson J."/>
            <person name="Mondo S."/>
            <person name="Nolan M."/>
            <person name="Ohm R."/>
            <person name="Pangilinan J."/>
            <person name="Park H.-J."/>
            <person name="Ramirez L."/>
            <person name="Alfaro M."/>
            <person name="Sun H."/>
            <person name="Tritt A."/>
            <person name="Yoshinaga Y."/>
            <person name="Zwiers L.-H."/>
            <person name="Turgeon B."/>
            <person name="Goodwin S."/>
            <person name="Spatafora J."/>
            <person name="Crous P."/>
            <person name="Grigoriev I."/>
        </authorList>
    </citation>
    <scope>NUCLEOTIDE SEQUENCE</scope>
    <source>
        <strain evidence="10">CBS 121167</strain>
    </source>
</reference>
<dbReference type="SUPFAM" id="SSF144122">
    <property type="entry name" value="Tim10-like"/>
    <property type="match status" value="1"/>
</dbReference>
<dbReference type="Proteomes" id="UP000799438">
    <property type="component" value="Unassembled WGS sequence"/>
</dbReference>
<keyword evidence="6 8" id="KW-1015">Disulfide bond</keyword>
<comment type="similarity">
    <text evidence="2 8">Belongs to the small Tim family.</text>
</comment>
<evidence type="ECO:0000313" key="10">
    <source>
        <dbReference type="EMBL" id="KAF2142709.1"/>
    </source>
</evidence>
<keyword evidence="8" id="KW-0496">Mitochondrion</keyword>
<keyword evidence="3 8" id="KW-0472">Membrane</keyword>
<dbReference type="EMBL" id="ML995483">
    <property type="protein sequence ID" value="KAF2142709.1"/>
    <property type="molecule type" value="Genomic_DNA"/>
</dbReference>
<keyword evidence="8" id="KW-0813">Transport</keyword>
<evidence type="ECO:0000259" key="9">
    <source>
        <dbReference type="Pfam" id="PF02953"/>
    </source>
</evidence>
<dbReference type="InterPro" id="IPR035427">
    <property type="entry name" value="Tim10-like_dom_sf"/>
</dbReference>
<organism evidence="10 11">
    <name type="scientific">Aplosporella prunicola CBS 121167</name>
    <dbReference type="NCBI Taxonomy" id="1176127"/>
    <lineage>
        <taxon>Eukaryota</taxon>
        <taxon>Fungi</taxon>
        <taxon>Dikarya</taxon>
        <taxon>Ascomycota</taxon>
        <taxon>Pezizomycotina</taxon>
        <taxon>Dothideomycetes</taxon>
        <taxon>Dothideomycetes incertae sedis</taxon>
        <taxon>Botryosphaeriales</taxon>
        <taxon>Aplosporellaceae</taxon>
        <taxon>Aplosporella</taxon>
    </lineage>
</organism>
<proteinExistence type="inferred from homology"/>
<protein>
    <recommendedName>
        <fullName evidence="8">Mitochondrial import inner membrane translocase subunit</fullName>
    </recommendedName>
</protein>
<dbReference type="Gene3D" id="1.10.287.810">
    <property type="entry name" value="Mitochondrial import inner membrane translocase subunit tim13 like domains"/>
    <property type="match status" value="1"/>
</dbReference>
<evidence type="ECO:0000256" key="3">
    <source>
        <dbReference type="ARBA" id="ARBA00022792"/>
    </source>
</evidence>
<keyword evidence="11" id="KW-1185">Reference proteome</keyword>
<dbReference type="InterPro" id="IPR004217">
    <property type="entry name" value="Tim10-like"/>
</dbReference>
<evidence type="ECO:0000256" key="5">
    <source>
        <dbReference type="ARBA" id="ARBA00023010"/>
    </source>
</evidence>
<evidence type="ECO:0000313" key="11">
    <source>
        <dbReference type="Proteomes" id="UP000799438"/>
    </source>
</evidence>
<dbReference type="GeneID" id="54295579"/>
<evidence type="ECO:0000256" key="1">
    <source>
        <dbReference type="ARBA" id="ARBA00004137"/>
    </source>
</evidence>
<sequence length="92" mass="10480">MDVFGDSKLDISKLTEKDKAELQQFIVAESQKARIQQSIHSLTDICFKKCIPSKISQGKLDRTEEPCMANCVDRFLDANHVVLRQLETLRNA</sequence>
<evidence type="ECO:0000256" key="8">
    <source>
        <dbReference type="RuleBase" id="RU367043"/>
    </source>
</evidence>
<keyword evidence="4 8" id="KW-0653">Protein transport</keyword>
<comment type="function">
    <text evidence="8">Mitochondrial intermembrane chaperone that participates in the import and insertion of some multi-pass transmembrane proteins into the mitochondrial inner membrane. Also required for the transfer of beta-barrel precursors from the TOM complex to the sorting and assembly machinery (SAM complex) of the outer membrane. Acts as a chaperone-like protein that protects the hydrophobic precursors from aggregation and guide them through the mitochondrial intermembrane space.</text>
</comment>
<evidence type="ECO:0000256" key="2">
    <source>
        <dbReference type="ARBA" id="ARBA00006720"/>
    </source>
</evidence>
<comment type="subunit">
    <text evidence="8">Heterohexamer.</text>
</comment>
<keyword evidence="7 8" id="KW-0143">Chaperone</keyword>
<feature type="domain" description="Tim10-like" evidence="9">
    <location>
        <begin position="24"/>
        <end position="87"/>
    </location>
</feature>
<comment type="subcellular location">
    <subcellularLocation>
        <location evidence="1 8">Mitochondrion inner membrane</location>
        <topology evidence="1 8">Peripheral membrane protein</topology>
        <orientation evidence="1 8">Intermembrane side</orientation>
    </subcellularLocation>
</comment>
<name>A0A6A6BEW0_9PEZI</name>
<evidence type="ECO:0000256" key="7">
    <source>
        <dbReference type="ARBA" id="ARBA00023186"/>
    </source>
</evidence>
<dbReference type="Pfam" id="PF02953">
    <property type="entry name" value="zf-Tim10_DDP"/>
    <property type="match status" value="1"/>
</dbReference>
<dbReference type="AlphaFoldDB" id="A0A6A6BEW0"/>
<dbReference type="GO" id="GO:0015031">
    <property type="term" value="P:protein transport"/>
    <property type="evidence" value="ECO:0007669"/>
    <property type="project" value="UniProtKB-KW"/>
</dbReference>
<evidence type="ECO:0000256" key="6">
    <source>
        <dbReference type="ARBA" id="ARBA00023157"/>
    </source>
</evidence>
<keyword evidence="3 8" id="KW-0999">Mitochondrion inner membrane</keyword>